<dbReference type="InterPro" id="IPR036855">
    <property type="entry name" value="Znf_CCCH_sf"/>
</dbReference>
<evidence type="ECO:0000256" key="4">
    <source>
        <dbReference type="ARBA" id="ARBA00023125"/>
    </source>
</evidence>
<feature type="region of interest" description="Disordered" evidence="6">
    <location>
        <begin position="646"/>
        <end position="699"/>
    </location>
</feature>
<dbReference type="Proteomes" id="UP001445335">
    <property type="component" value="Unassembled WGS sequence"/>
</dbReference>
<dbReference type="Gene3D" id="3.30.1370.210">
    <property type="match status" value="1"/>
</dbReference>
<dbReference type="GO" id="GO:0008270">
    <property type="term" value="F:zinc ion binding"/>
    <property type="evidence" value="ECO:0007669"/>
    <property type="project" value="UniProtKB-KW"/>
</dbReference>
<dbReference type="GO" id="GO:0003677">
    <property type="term" value="F:DNA binding"/>
    <property type="evidence" value="ECO:0007669"/>
    <property type="project" value="UniProtKB-KW"/>
</dbReference>
<dbReference type="EMBL" id="JALJOU010000065">
    <property type="protein sequence ID" value="KAK9826429.1"/>
    <property type="molecule type" value="Genomic_DNA"/>
</dbReference>
<dbReference type="Pfam" id="PF25512">
    <property type="entry name" value="zf-CCCH_AtC3H23"/>
    <property type="match status" value="1"/>
</dbReference>
<keyword evidence="4" id="KW-0238">DNA-binding</keyword>
<keyword evidence="3 5" id="KW-0862">Zinc</keyword>
<protein>
    <recommendedName>
        <fullName evidence="7">C3H1-type domain-containing protein</fullName>
    </recommendedName>
</protein>
<keyword evidence="2 5" id="KW-0863">Zinc-finger</keyword>
<dbReference type="PROSITE" id="PS50103">
    <property type="entry name" value="ZF_C3H1"/>
    <property type="match status" value="1"/>
</dbReference>
<dbReference type="SMART" id="SM00356">
    <property type="entry name" value="ZnF_C3H1"/>
    <property type="match status" value="2"/>
</dbReference>
<feature type="compositionally biased region" description="Low complexity" evidence="6">
    <location>
        <begin position="651"/>
        <end position="688"/>
    </location>
</feature>
<dbReference type="SUPFAM" id="SSF90229">
    <property type="entry name" value="CCCH zinc finger"/>
    <property type="match status" value="1"/>
</dbReference>
<proteinExistence type="predicted"/>
<feature type="compositionally biased region" description="Low complexity" evidence="6">
    <location>
        <begin position="356"/>
        <end position="370"/>
    </location>
</feature>
<feature type="zinc finger region" description="C3H1-type" evidence="5">
    <location>
        <begin position="78"/>
        <end position="106"/>
    </location>
</feature>
<dbReference type="AlphaFoldDB" id="A0AAW1QY13"/>
<feature type="domain" description="C3H1-type" evidence="7">
    <location>
        <begin position="78"/>
        <end position="106"/>
    </location>
</feature>
<feature type="region of interest" description="Disordered" evidence="6">
    <location>
        <begin position="355"/>
        <end position="408"/>
    </location>
</feature>
<organism evidence="8 9">
    <name type="scientific">Elliptochloris bilobata</name>
    <dbReference type="NCBI Taxonomy" id="381761"/>
    <lineage>
        <taxon>Eukaryota</taxon>
        <taxon>Viridiplantae</taxon>
        <taxon>Chlorophyta</taxon>
        <taxon>core chlorophytes</taxon>
        <taxon>Trebouxiophyceae</taxon>
        <taxon>Trebouxiophyceae incertae sedis</taxon>
        <taxon>Elliptochloris clade</taxon>
        <taxon>Elliptochloris</taxon>
    </lineage>
</organism>
<keyword evidence="1 5" id="KW-0479">Metal-binding</keyword>
<evidence type="ECO:0000256" key="3">
    <source>
        <dbReference type="ARBA" id="ARBA00022833"/>
    </source>
</evidence>
<evidence type="ECO:0000256" key="5">
    <source>
        <dbReference type="PROSITE-ProRule" id="PRU00723"/>
    </source>
</evidence>
<dbReference type="InterPro" id="IPR000571">
    <property type="entry name" value="Znf_CCCH"/>
</dbReference>
<keyword evidence="9" id="KW-1185">Reference proteome</keyword>
<evidence type="ECO:0000256" key="1">
    <source>
        <dbReference type="ARBA" id="ARBA00022723"/>
    </source>
</evidence>
<accession>A0AAW1QY13</accession>
<reference evidence="8 9" key="1">
    <citation type="journal article" date="2024" name="Nat. Commun.">
        <title>Phylogenomics reveals the evolutionary origins of lichenization in chlorophyte algae.</title>
        <authorList>
            <person name="Puginier C."/>
            <person name="Libourel C."/>
            <person name="Otte J."/>
            <person name="Skaloud P."/>
            <person name="Haon M."/>
            <person name="Grisel S."/>
            <person name="Petersen M."/>
            <person name="Berrin J.G."/>
            <person name="Delaux P.M."/>
            <person name="Dal Grande F."/>
            <person name="Keller J."/>
        </authorList>
    </citation>
    <scope>NUCLEOTIDE SEQUENCE [LARGE SCALE GENOMIC DNA]</scope>
    <source>
        <strain evidence="8 9">SAG 245.80</strain>
    </source>
</reference>
<feature type="compositionally biased region" description="Gly residues" evidence="6">
    <location>
        <begin position="386"/>
        <end position="397"/>
    </location>
</feature>
<evidence type="ECO:0000313" key="9">
    <source>
        <dbReference type="Proteomes" id="UP001445335"/>
    </source>
</evidence>
<dbReference type="PANTHER" id="PTHR14493">
    <property type="entry name" value="UNKEMPT FAMILY MEMBER"/>
    <property type="match status" value="1"/>
</dbReference>
<comment type="caution">
    <text evidence="8">The sequence shown here is derived from an EMBL/GenBank/DDBJ whole genome shotgun (WGS) entry which is preliminary data.</text>
</comment>
<dbReference type="InterPro" id="IPR045234">
    <property type="entry name" value="Unkempt-like"/>
</dbReference>
<feature type="compositionally biased region" description="Low complexity" evidence="6">
    <location>
        <begin position="438"/>
        <end position="458"/>
    </location>
</feature>
<dbReference type="PANTHER" id="PTHR14493:SF50">
    <property type="entry name" value="RING FINGER PROTEIN UNKEMPT"/>
    <property type="match status" value="1"/>
</dbReference>
<sequence>MTMANALAMGFPCMQPEKELEINTSLDDDDNPQYQTSDFRVFYMKVIPCSKRFCHDWTTCPFAHPGEKARRRDPRQYAYTGIACPDMKKTGMCARGDRCPYAHNVFEYWLHPTRYRSQLCNDGVHCRRRVCFFAHTTEHLRVPQCKPFVPPELLASLQAEVERTQPAYPQMGSSPDTHFGMAQSFSAGTYLSTPNLSAEVPMYRSVSASTNSGSGSVEVYHRQLSAEVAASAAQDVYWLQQQQQQQQQHEGGAGCVNYQEVAKGVHTLQQALQISTGPHRQQMVNLLTQMLRDASEPQFAQDTQALGGPTGTARHASTPLPGAGAMRAGLQQPQFDPSAVFGSAAAQSFDAPWPGPSAAAAVRGALARAPSGEEPGDDSLSPLEGGATGGSRGGNGESGVQRRTESEPVAAFARRAQMPVLSEFVALGMGGSASAEAARGERAAGALPPRSRPPLESRGSTDAGGLRGYDSGTPRTGGAPRSERSARALLTLMPMGGAAGSAEAMNVADLVRALGLSLNAPGGNNPQHLHALIAHANAQAAAAPAAGLTGHRSAPVPSRPGAGGGPTPGFNAPPVTAGAFTVGSGSPVFSPYMVQPGQAAAAAGAGAAERVRSIEMLRQIGGARPGAMAAQYQHMVSMGTYTSLPPPARMPSLGSGSQPLSPEALSLSQQLAAGSGAGGAAPAPRGAAHVLPGQRRTSG</sequence>
<feature type="region of interest" description="Disordered" evidence="6">
    <location>
        <begin position="302"/>
        <end position="328"/>
    </location>
</feature>
<gene>
    <name evidence="8" type="ORF">WJX81_004739</name>
</gene>
<name>A0AAW1QY13_9CHLO</name>
<dbReference type="InterPro" id="IPR057444">
    <property type="entry name" value="Znf-CCCH_AtC3H23-like"/>
</dbReference>
<evidence type="ECO:0000313" key="8">
    <source>
        <dbReference type="EMBL" id="KAK9826429.1"/>
    </source>
</evidence>
<evidence type="ECO:0000259" key="7">
    <source>
        <dbReference type="PROSITE" id="PS50103"/>
    </source>
</evidence>
<feature type="region of interest" description="Disordered" evidence="6">
    <location>
        <begin position="438"/>
        <end position="482"/>
    </location>
</feature>
<evidence type="ECO:0000256" key="6">
    <source>
        <dbReference type="SAM" id="MobiDB-lite"/>
    </source>
</evidence>
<evidence type="ECO:0000256" key="2">
    <source>
        <dbReference type="ARBA" id="ARBA00022771"/>
    </source>
</evidence>
<feature type="region of interest" description="Disordered" evidence="6">
    <location>
        <begin position="544"/>
        <end position="570"/>
    </location>
</feature>